<sequence length="101" mass="10671">MIFGLDGAPVAAFALFSRGVRDADDFGATHPVVRARAVMGRAFLNSVTGAAGRRTPGRRSRAGQAGLVRPARAARTPSCSGSAEPRDSAINLLTARRYFLR</sequence>
<protein>
    <submittedName>
        <fullName evidence="2">Uncharacterized protein</fullName>
    </submittedName>
</protein>
<name>A0A221W964_9PSEU</name>
<feature type="region of interest" description="Disordered" evidence="1">
    <location>
        <begin position="49"/>
        <end position="86"/>
    </location>
</feature>
<dbReference type="EMBL" id="CP022521">
    <property type="protein sequence ID" value="ASO21917.1"/>
    <property type="molecule type" value="Genomic_DNA"/>
</dbReference>
<evidence type="ECO:0000313" key="3">
    <source>
        <dbReference type="Proteomes" id="UP000204221"/>
    </source>
</evidence>
<evidence type="ECO:0000313" key="2">
    <source>
        <dbReference type="EMBL" id="ASO21917.1"/>
    </source>
</evidence>
<accession>A0A221W964</accession>
<gene>
    <name evidence="2" type="ORF">AHOG_21505</name>
</gene>
<keyword evidence="3" id="KW-1185">Reference proteome</keyword>
<proteinExistence type="predicted"/>
<organism evidence="2 3">
    <name type="scientific">Actinoalloteichus hoggarensis</name>
    <dbReference type="NCBI Taxonomy" id="1470176"/>
    <lineage>
        <taxon>Bacteria</taxon>
        <taxon>Bacillati</taxon>
        <taxon>Actinomycetota</taxon>
        <taxon>Actinomycetes</taxon>
        <taxon>Pseudonocardiales</taxon>
        <taxon>Pseudonocardiaceae</taxon>
        <taxon>Actinoalloteichus</taxon>
    </lineage>
</organism>
<dbReference type="AlphaFoldDB" id="A0A221W964"/>
<dbReference type="Proteomes" id="UP000204221">
    <property type="component" value="Chromosome"/>
</dbReference>
<dbReference type="KEGG" id="ahg:AHOG_21505"/>
<evidence type="ECO:0000256" key="1">
    <source>
        <dbReference type="SAM" id="MobiDB-lite"/>
    </source>
</evidence>
<reference evidence="2 3" key="1">
    <citation type="submission" date="2017-07" db="EMBL/GenBank/DDBJ databases">
        <title>Complete genome sequence of Actinoalloteichus hoggarensis DSM 45943, type strain of Actinoalloteichus hoggarensis.</title>
        <authorList>
            <person name="Ruckert C."/>
            <person name="Nouioui I."/>
            <person name="Willmese J."/>
            <person name="van Wezel G."/>
            <person name="Klenk H.-P."/>
            <person name="Kalinowski J."/>
            <person name="Zotchev S.B."/>
        </authorList>
    </citation>
    <scope>NUCLEOTIDE SEQUENCE [LARGE SCALE GENOMIC DNA]</scope>
    <source>
        <strain evidence="2 3">DSM 45943</strain>
    </source>
</reference>